<evidence type="ECO:0000256" key="1">
    <source>
        <dbReference type="SAM" id="MobiDB-lite"/>
    </source>
</evidence>
<feature type="transmembrane region" description="Helical" evidence="2">
    <location>
        <begin position="100"/>
        <end position="121"/>
    </location>
</feature>
<name>A0A1H8G3H3_9FIRM</name>
<keyword evidence="2" id="KW-1133">Transmembrane helix</keyword>
<dbReference type="STRING" id="215200.SAMN05216454_10340"/>
<proteinExistence type="predicted"/>
<dbReference type="RefSeq" id="WP_242938896.1">
    <property type="nucleotide sequence ID" value="NZ_FODF01000003.1"/>
</dbReference>
<feature type="transmembrane region" description="Helical" evidence="2">
    <location>
        <begin position="472"/>
        <end position="494"/>
    </location>
</feature>
<feature type="domain" description="Nucleoside transporter/FeoB GTPase Gate" evidence="3">
    <location>
        <begin position="179"/>
        <end position="277"/>
    </location>
</feature>
<dbReference type="EMBL" id="FODF01000003">
    <property type="protein sequence ID" value="SEN38344.1"/>
    <property type="molecule type" value="Genomic_DNA"/>
</dbReference>
<evidence type="ECO:0000313" key="5">
    <source>
        <dbReference type="Proteomes" id="UP000199512"/>
    </source>
</evidence>
<dbReference type="AlphaFoldDB" id="A0A1H8G3H3"/>
<evidence type="ECO:0000256" key="2">
    <source>
        <dbReference type="SAM" id="Phobius"/>
    </source>
</evidence>
<dbReference type="InterPro" id="IPR011642">
    <property type="entry name" value="Gate_dom"/>
</dbReference>
<feature type="transmembrane region" description="Helical" evidence="2">
    <location>
        <begin position="255"/>
        <end position="274"/>
    </location>
</feature>
<feature type="transmembrane region" description="Helical" evidence="2">
    <location>
        <begin position="142"/>
        <end position="165"/>
    </location>
</feature>
<keyword evidence="5" id="KW-1185">Reference proteome</keyword>
<gene>
    <name evidence="4" type="ORF">SAMN05216454_10340</name>
</gene>
<evidence type="ECO:0000259" key="3">
    <source>
        <dbReference type="Pfam" id="PF07670"/>
    </source>
</evidence>
<reference evidence="4 5" key="1">
    <citation type="submission" date="2016-10" db="EMBL/GenBank/DDBJ databases">
        <authorList>
            <person name="de Groot N.N."/>
        </authorList>
    </citation>
    <scope>NUCLEOTIDE SEQUENCE [LARGE SCALE GENOMIC DNA]</scope>
    <source>
        <strain evidence="4 5">Calf135</strain>
    </source>
</reference>
<feature type="transmembrane region" description="Helical" evidence="2">
    <location>
        <begin position="439"/>
        <end position="460"/>
    </location>
</feature>
<feature type="transmembrane region" description="Helical" evidence="2">
    <location>
        <begin position="177"/>
        <end position="204"/>
    </location>
</feature>
<feature type="transmembrane region" description="Helical" evidence="2">
    <location>
        <begin position="280"/>
        <end position="301"/>
    </location>
</feature>
<keyword evidence="2" id="KW-0812">Transmembrane</keyword>
<feature type="region of interest" description="Disordered" evidence="1">
    <location>
        <begin position="1"/>
        <end position="43"/>
    </location>
</feature>
<evidence type="ECO:0000313" key="4">
    <source>
        <dbReference type="EMBL" id="SEN38344.1"/>
    </source>
</evidence>
<feature type="transmembrane region" description="Helical" evidence="2">
    <location>
        <begin position="363"/>
        <end position="387"/>
    </location>
</feature>
<dbReference type="Proteomes" id="UP000199512">
    <property type="component" value="Unassembled WGS sequence"/>
</dbReference>
<protein>
    <submittedName>
        <fullName evidence="4">Nucleoside recognition GATE domain-containing membrane protein YjiH</fullName>
    </submittedName>
</protein>
<sequence length="497" mass="55222">MQKKRKKFHTKKIAFDGGNSAGMTIESDFNDKNQTKNNGPKKNKRNYSASDILKFLIPSIIGIIIFMLPIKEFDPEINQDKVTIPIAYIASFIQNSIGSYLPALIVGIIAISAIGAILVKLKVYNPKSDYMKGVFDLTPTWFITRVLAMIFVFMCYFNFGPSYIISEDTGNFILNNLLTTLVVIFVFAGLLLPLLLDFGLLEFVGTLLAKIMRPIFTLPGRSAVDCFTSWLGDGTLGVMLTAKQYEEGFYSEREAAIISTTFSAVSITFCLVVLKQVEMAHLFVPYYLTICVVGVICAVIIPRIPPLSLKKDTYYGDAETLDESIPQGETYFSWGLYQAVSKARNHTGIGQFMKNGIKNAVDMWLGVLPVVMAFGTIALVISNYTPVFEIIGKPFIPLLELLQLPEAVSASKTMLVGFTDMFIPTIIAGNEIKSELTRFVIATVSVTQLIYMSEVGALIIGSRIPVKIWEIFLIFIERTIISLVFVTLIGRFILHLA</sequence>
<organism evidence="4 5">
    <name type="scientific">Peptostreptococcus russellii</name>
    <dbReference type="NCBI Taxonomy" id="215200"/>
    <lineage>
        <taxon>Bacteria</taxon>
        <taxon>Bacillati</taxon>
        <taxon>Bacillota</taxon>
        <taxon>Clostridia</taxon>
        <taxon>Peptostreptococcales</taxon>
        <taxon>Peptostreptococcaceae</taxon>
        <taxon>Peptostreptococcus</taxon>
    </lineage>
</organism>
<keyword evidence="2" id="KW-0472">Membrane</keyword>
<dbReference type="Pfam" id="PF07670">
    <property type="entry name" value="Gate"/>
    <property type="match status" value="1"/>
</dbReference>
<accession>A0A1H8G3H3</accession>
<feature type="compositionally biased region" description="Basic residues" evidence="1">
    <location>
        <begin position="1"/>
        <end position="12"/>
    </location>
</feature>